<reference evidence="7 8" key="1">
    <citation type="submission" date="2017-12" db="EMBL/GenBank/DDBJ databases">
        <title>Sequencing, de novo assembly and annotation of complete genome of a new Thraustochytrid species, strain FCC1311.</title>
        <authorList>
            <person name="Sedici K."/>
            <person name="Godart F."/>
            <person name="Aiese Cigliano R."/>
            <person name="Sanseverino W."/>
            <person name="Barakat M."/>
            <person name="Ortet P."/>
            <person name="Marechal E."/>
            <person name="Cagnac O."/>
            <person name="Amato A."/>
        </authorList>
    </citation>
    <scope>NUCLEOTIDE SEQUENCE [LARGE SCALE GENOMIC DNA]</scope>
</reference>
<dbReference type="OrthoDB" id="44061at2759"/>
<evidence type="ECO:0000313" key="8">
    <source>
        <dbReference type="Proteomes" id="UP000241890"/>
    </source>
</evidence>
<evidence type="ECO:0000256" key="3">
    <source>
        <dbReference type="ARBA" id="ARBA00023002"/>
    </source>
</evidence>
<keyword evidence="8" id="KW-1185">Reference proteome</keyword>
<dbReference type="EMBL" id="BEYU01000135">
    <property type="protein sequence ID" value="GBG32916.1"/>
    <property type="molecule type" value="Genomic_DNA"/>
</dbReference>
<sequence>MAPARRRAQAAEPEDGGGGPAKRARTGAGTTSARSAPASLALVEPSWRRHALYEEVTLENREVYFGISARPLTKRVEDDMELVSDVVSHEGFRDFWASGTYTCARCDAALYSSKDKFRGPCVWPSFRREAHGDALIRVKVDGYNGYTCAVFEVYCAGCELFLGHAFEDGKQKGDLHPDAQWRH</sequence>
<dbReference type="GO" id="GO:0033743">
    <property type="term" value="F:peptide-methionine (R)-S-oxide reductase activity"/>
    <property type="evidence" value="ECO:0007669"/>
    <property type="project" value="UniProtKB-EC"/>
</dbReference>
<evidence type="ECO:0000256" key="4">
    <source>
        <dbReference type="ARBA" id="ARBA00048488"/>
    </source>
</evidence>
<dbReference type="PANTHER" id="PTHR10173">
    <property type="entry name" value="METHIONINE SULFOXIDE REDUCTASE"/>
    <property type="match status" value="1"/>
</dbReference>
<dbReference type="GO" id="GO:0006979">
    <property type="term" value="P:response to oxidative stress"/>
    <property type="evidence" value="ECO:0007669"/>
    <property type="project" value="InterPro"/>
</dbReference>
<dbReference type="AlphaFoldDB" id="A0A2R5GPW0"/>
<comment type="similarity">
    <text evidence="1">Belongs to the MsrB Met sulfoxide reductase family.</text>
</comment>
<name>A0A2R5GPW0_9STRA</name>
<dbReference type="GO" id="GO:0030091">
    <property type="term" value="P:protein repair"/>
    <property type="evidence" value="ECO:0007669"/>
    <property type="project" value="InterPro"/>
</dbReference>
<dbReference type="SUPFAM" id="SSF51316">
    <property type="entry name" value="Mss4-like"/>
    <property type="match status" value="1"/>
</dbReference>
<evidence type="ECO:0000313" key="7">
    <source>
        <dbReference type="EMBL" id="GBG32916.1"/>
    </source>
</evidence>
<dbReference type="InterPro" id="IPR011057">
    <property type="entry name" value="Mss4-like_sf"/>
</dbReference>
<gene>
    <name evidence="7" type="ORF">FCC1311_091422</name>
</gene>
<evidence type="ECO:0000256" key="5">
    <source>
        <dbReference type="SAM" id="MobiDB-lite"/>
    </source>
</evidence>
<dbReference type="PROSITE" id="PS51790">
    <property type="entry name" value="MSRB"/>
    <property type="match status" value="1"/>
</dbReference>
<dbReference type="Proteomes" id="UP000241890">
    <property type="component" value="Unassembled WGS sequence"/>
</dbReference>
<accession>A0A2R5GPW0</accession>
<dbReference type="InParanoid" id="A0A2R5GPW0"/>
<dbReference type="EC" id="1.8.4.12" evidence="2"/>
<comment type="caution">
    <text evidence="7">The sequence shown here is derived from an EMBL/GenBank/DDBJ whole genome shotgun (WGS) entry which is preliminary data.</text>
</comment>
<evidence type="ECO:0000256" key="1">
    <source>
        <dbReference type="ARBA" id="ARBA00007174"/>
    </source>
</evidence>
<dbReference type="Gene3D" id="2.170.150.20">
    <property type="entry name" value="Peptide methionine sulfoxide reductase"/>
    <property type="match status" value="1"/>
</dbReference>
<protein>
    <recommendedName>
        <fullName evidence="2">peptide-methionine (R)-S-oxide reductase</fullName>
        <ecNumber evidence="2">1.8.4.12</ecNumber>
    </recommendedName>
</protein>
<dbReference type="Pfam" id="PF01641">
    <property type="entry name" value="SelR"/>
    <property type="match status" value="1"/>
</dbReference>
<dbReference type="InterPro" id="IPR028427">
    <property type="entry name" value="Met_Sox_Rdtase_MsrB"/>
</dbReference>
<dbReference type="InterPro" id="IPR002579">
    <property type="entry name" value="Met_Sox_Rdtase_MsrB_dom"/>
</dbReference>
<dbReference type="PANTHER" id="PTHR10173:SF52">
    <property type="entry name" value="METHIONINE-R-SULFOXIDE REDUCTASE B1"/>
    <property type="match status" value="1"/>
</dbReference>
<evidence type="ECO:0000256" key="2">
    <source>
        <dbReference type="ARBA" id="ARBA00012499"/>
    </source>
</evidence>
<keyword evidence="3" id="KW-0560">Oxidoreductase</keyword>
<organism evidence="7 8">
    <name type="scientific">Hondaea fermentalgiana</name>
    <dbReference type="NCBI Taxonomy" id="2315210"/>
    <lineage>
        <taxon>Eukaryota</taxon>
        <taxon>Sar</taxon>
        <taxon>Stramenopiles</taxon>
        <taxon>Bigyra</taxon>
        <taxon>Labyrinthulomycetes</taxon>
        <taxon>Thraustochytrida</taxon>
        <taxon>Thraustochytriidae</taxon>
        <taxon>Hondaea</taxon>
    </lineage>
</organism>
<comment type="catalytic activity">
    <reaction evidence="4">
        <text>L-methionyl-[protein] + [thioredoxin]-disulfide + H2O = L-methionyl-(R)-S-oxide-[protein] + [thioredoxin]-dithiol</text>
        <dbReference type="Rhea" id="RHEA:24164"/>
        <dbReference type="Rhea" id="RHEA-COMP:10698"/>
        <dbReference type="Rhea" id="RHEA-COMP:10700"/>
        <dbReference type="Rhea" id="RHEA-COMP:12313"/>
        <dbReference type="Rhea" id="RHEA-COMP:12314"/>
        <dbReference type="ChEBI" id="CHEBI:15377"/>
        <dbReference type="ChEBI" id="CHEBI:16044"/>
        <dbReference type="ChEBI" id="CHEBI:29950"/>
        <dbReference type="ChEBI" id="CHEBI:45764"/>
        <dbReference type="ChEBI" id="CHEBI:50058"/>
        <dbReference type="EC" id="1.8.4.12"/>
    </reaction>
</comment>
<feature type="region of interest" description="Disordered" evidence="5">
    <location>
        <begin position="1"/>
        <end position="37"/>
    </location>
</feature>
<feature type="domain" description="MsrB" evidence="6">
    <location>
        <begin position="57"/>
        <end position="183"/>
    </location>
</feature>
<dbReference type="GO" id="GO:0005737">
    <property type="term" value="C:cytoplasm"/>
    <property type="evidence" value="ECO:0007669"/>
    <property type="project" value="TreeGrafter"/>
</dbReference>
<evidence type="ECO:0000259" key="6">
    <source>
        <dbReference type="PROSITE" id="PS51790"/>
    </source>
</evidence>
<proteinExistence type="inferred from homology"/>